<dbReference type="AlphaFoldDB" id="A0A168KMP3"/>
<organism evidence="2 3">
    <name type="scientific">Paenibacillus glacialis</name>
    <dbReference type="NCBI Taxonomy" id="494026"/>
    <lineage>
        <taxon>Bacteria</taxon>
        <taxon>Bacillati</taxon>
        <taxon>Bacillota</taxon>
        <taxon>Bacilli</taxon>
        <taxon>Bacillales</taxon>
        <taxon>Paenibacillaceae</taxon>
        <taxon>Paenibacillus</taxon>
    </lineage>
</organism>
<name>A0A168KMP3_9BACL</name>
<dbReference type="STRING" id="494026.PGLA_13010"/>
<evidence type="ECO:0000313" key="2">
    <source>
        <dbReference type="EMBL" id="OAB42222.1"/>
    </source>
</evidence>
<protein>
    <submittedName>
        <fullName evidence="2">MarR family transcriptional regulator</fullName>
    </submittedName>
</protein>
<dbReference type="SMART" id="SM00347">
    <property type="entry name" value="HTH_MARR"/>
    <property type="match status" value="1"/>
</dbReference>
<dbReference type="OrthoDB" id="1644269at2"/>
<dbReference type="GO" id="GO:0003700">
    <property type="term" value="F:DNA-binding transcription factor activity"/>
    <property type="evidence" value="ECO:0007669"/>
    <property type="project" value="InterPro"/>
</dbReference>
<evidence type="ECO:0000313" key="3">
    <source>
        <dbReference type="Proteomes" id="UP000076967"/>
    </source>
</evidence>
<dbReference type="Proteomes" id="UP000076967">
    <property type="component" value="Unassembled WGS sequence"/>
</dbReference>
<keyword evidence="3" id="KW-1185">Reference proteome</keyword>
<dbReference type="InterPro" id="IPR036390">
    <property type="entry name" value="WH_DNA-bd_sf"/>
</dbReference>
<evidence type="ECO:0000259" key="1">
    <source>
        <dbReference type="SMART" id="SM00347"/>
    </source>
</evidence>
<gene>
    <name evidence="2" type="ORF">PGLA_13010</name>
</gene>
<reference evidence="2 3" key="1">
    <citation type="submission" date="2016-03" db="EMBL/GenBank/DDBJ databases">
        <title>Draft genome sequence of Paenibacillus glacialis DSM 22343.</title>
        <authorList>
            <person name="Shin S.-K."/>
            <person name="Yi H."/>
        </authorList>
    </citation>
    <scope>NUCLEOTIDE SEQUENCE [LARGE SCALE GENOMIC DNA]</scope>
    <source>
        <strain evidence="2 3">DSM 22343</strain>
    </source>
</reference>
<dbReference type="Gene3D" id="1.10.10.10">
    <property type="entry name" value="Winged helix-like DNA-binding domain superfamily/Winged helix DNA-binding domain"/>
    <property type="match status" value="1"/>
</dbReference>
<comment type="caution">
    <text evidence="2">The sequence shown here is derived from an EMBL/GenBank/DDBJ whole genome shotgun (WGS) entry which is preliminary data.</text>
</comment>
<sequence length="154" mass="17539">MNEMEKKAYIFGGILTLANRLQALGDKLDENVTLKQWLLIAVILKSGQSSPTISEVAKLIGNSRQNVKKMALLLDKQGFVSLIKDDHDARIFRVHLTPKCFTYFQARSEKEMQFMNALFDTFDENLTNGLYEGIVQLANNVTRMENAHEDEERG</sequence>
<proteinExistence type="predicted"/>
<feature type="domain" description="HTH marR-type" evidence="1">
    <location>
        <begin position="25"/>
        <end position="127"/>
    </location>
</feature>
<dbReference type="InterPro" id="IPR000835">
    <property type="entry name" value="HTH_MarR-typ"/>
</dbReference>
<dbReference type="InterPro" id="IPR036388">
    <property type="entry name" value="WH-like_DNA-bd_sf"/>
</dbReference>
<dbReference type="EMBL" id="LVJH01000022">
    <property type="protein sequence ID" value="OAB42222.1"/>
    <property type="molecule type" value="Genomic_DNA"/>
</dbReference>
<accession>A0A168KMP3</accession>
<dbReference type="SUPFAM" id="SSF46785">
    <property type="entry name" value="Winged helix' DNA-binding domain"/>
    <property type="match status" value="1"/>
</dbReference>